<comment type="caution">
    <text evidence="6">The sequence shown here is derived from an EMBL/GenBank/DDBJ whole genome shotgun (WGS) entry which is preliminary data.</text>
</comment>
<dbReference type="AlphaFoldDB" id="A0A9J6H3R7"/>
<protein>
    <recommendedName>
        <fullName evidence="5">FMN hydroxy acid dehydrogenase domain-containing protein</fullName>
    </recommendedName>
</protein>
<dbReference type="OrthoDB" id="25826at2759"/>
<gene>
    <name evidence="6" type="ORF">HPB48_004304</name>
</gene>
<dbReference type="InterPro" id="IPR037396">
    <property type="entry name" value="FMN_HAD"/>
</dbReference>
<dbReference type="SUPFAM" id="SSF51395">
    <property type="entry name" value="FMN-linked oxidoreductases"/>
    <property type="match status" value="1"/>
</dbReference>
<keyword evidence="7" id="KW-1185">Reference proteome</keyword>
<comment type="catalytic activity">
    <reaction evidence="4">
        <text>2-hydroxyoctanoate + O2 = 2-oxooctanoate + H2O2</text>
        <dbReference type="Rhea" id="RHEA:67940"/>
        <dbReference type="ChEBI" id="CHEBI:15379"/>
        <dbReference type="ChEBI" id="CHEBI:16240"/>
        <dbReference type="ChEBI" id="CHEBI:133514"/>
        <dbReference type="ChEBI" id="CHEBI:176689"/>
    </reaction>
    <physiologicalReaction direction="left-to-right" evidence="4">
        <dbReference type="Rhea" id="RHEA:67941"/>
    </physiologicalReaction>
</comment>
<sequence>MRHLNLHPCLSRLANFEGSESAKFSSATGSGLTKYTEDFFDTSLTWDDVTWLKNATRLPVVLKGIVTAEDAELAVHRKVDAIIVSNHGGRQLDGSPATVEALSEVVEAVRGRIEVYVDGGVRRGTDVIKALALGAKAVFVGRPALWGLAYDVRMLSQNITGTC</sequence>
<dbReference type="Proteomes" id="UP000821853">
    <property type="component" value="Chromosome 9"/>
</dbReference>
<evidence type="ECO:0000256" key="1">
    <source>
        <dbReference type="ARBA" id="ARBA00001917"/>
    </source>
</evidence>
<dbReference type="GO" id="GO:0005777">
    <property type="term" value="C:peroxisome"/>
    <property type="evidence" value="ECO:0007669"/>
    <property type="project" value="UniProtKB-ARBA"/>
</dbReference>
<evidence type="ECO:0000313" key="7">
    <source>
        <dbReference type="Proteomes" id="UP000821853"/>
    </source>
</evidence>
<dbReference type="InterPro" id="IPR013785">
    <property type="entry name" value="Aldolase_TIM"/>
</dbReference>
<evidence type="ECO:0000259" key="5">
    <source>
        <dbReference type="PROSITE" id="PS51349"/>
    </source>
</evidence>
<dbReference type="PROSITE" id="PS00557">
    <property type="entry name" value="FMN_HYDROXY_ACID_DH_1"/>
    <property type="match status" value="1"/>
</dbReference>
<name>A0A9J6H3R7_HAELO</name>
<reference evidence="6 7" key="1">
    <citation type="journal article" date="2020" name="Cell">
        <title>Large-Scale Comparative Analyses of Tick Genomes Elucidate Their Genetic Diversity and Vector Capacities.</title>
        <authorList>
            <consortium name="Tick Genome and Microbiome Consortium (TIGMIC)"/>
            <person name="Jia N."/>
            <person name="Wang J."/>
            <person name="Shi W."/>
            <person name="Du L."/>
            <person name="Sun Y."/>
            <person name="Zhan W."/>
            <person name="Jiang J.F."/>
            <person name="Wang Q."/>
            <person name="Zhang B."/>
            <person name="Ji P."/>
            <person name="Bell-Sakyi L."/>
            <person name="Cui X.M."/>
            <person name="Yuan T.T."/>
            <person name="Jiang B.G."/>
            <person name="Yang W.F."/>
            <person name="Lam T.T."/>
            <person name="Chang Q.C."/>
            <person name="Ding S.J."/>
            <person name="Wang X.J."/>
            <person name="Zhu J.G."/>
            <person name="Ruan X.D."/>
            <person name="Zhao L."/>
            <person name="Wei J.T."/>
            <person name="Ye R.Z."/>
            <person name="Que T.C."/>
            <person name="Du C.H."/>
            <person name="Zhou Y.H."/>
            <person name="Cheng J.X."/>
            <person name="Dai P.F."/>
            <person name="Guo W.B."/>
            <person name="Han X.H."/>
            <person name="Huang E.J."/>
            <person name="Li L.F."/>
            <person name="Wei W."/>
            <person name="Gao Y.C."/>
            <person name="Liu J.Z."/>
            <person name="Shao H.Z."/>
            <person name="Wang X."/>
            <person name="Wang C.C."/>
            <person name="Yang T.C."/>
            <person name="Huo Q.B."/>
            <person name="Li W."/>
            <person name="Chen H.Y."/>
            <person name="Chen S.E."/>
            <person name="Zhou L.G."/>
            <person name="Ni X.B."/>
            <person name="Tian J.H."/>
            <person name="Sheng Y."/>
            <person name="Liu T."/>
            <person name="Pan Y.S."/>
            <person name="Xia L.Y."/>
            <person name="Li J."/>
            <person name="Zhao F."/>
            <person name="Cao W.C."/>
        </authorList>
    </citation>
    <scope>NUCLEOTIDE SEQUENCE [LARGE SCALE GENOMIC DNA]</scope>
    <source>
        <strain evidence="6">HaeL-2018</strain>
    </source>
</reference>
<dbReference type="Pfam" id="PF01070">
    <property type="entry name" value="FMN_dh"/>
    <property type="match status" value="1"/>
</dbReference>
<accession>A0A9J6H3R7</accession>
<keyword evidence="2" id="KW-0560">Oxidoreductase</keyword>
<evidence type="ECO:0000256" key="4">
    <source>
        <dbReference type="ARBA" id="ARBA00029327"/>
    </source>
</evidence>
<dbReference type="PROSITE" id="PS51349">
    <property type="entry name" value="FMN_HYDROXY_ACID_DH_2"/>
    <property type="match status" value="1"/>
</dbReference>
<organism evidence="6 7">
    <name type="scientific">Haemaphysalis longicornis</name>
    <name type="common">Bush tick</name>
    <dbReference type="NCBI Taxonomy" id="44386"/>
    <lineage>
        <taxon>Eukaryota</taxon>
        <taxon>Metazoa</taxon>
        <taxon>Ecdysozoa</taxon>
        <taxon>Arthropoda</taxon>
        <taxon>Chelicerata</taxon>
        <taxon>Arachnida</taxon>
        <taxon>Acari</taxon>
        <taxon>Parasitiformes</taxon>
        <taxon>Ixodida</taxon>
        <taxon>Ixodoidea</taxon>
        <taxon>Ixodidae</taxon>
        <taxon>Haemaphysalinae</taxon>
        <taxon>Haemaphysalis</taxon>
    </lineage>
</organism>
<dbReference type="InterPro" id="IPR008259">
    <property type="entry name" value="FMN_hydac_DH_AS"/>
</dbReference>
<evidence type="ECO:0000256" key="2">
    <source>
        <dbReference type="ARBA" id="ARBA00023002"/>
    </source>
</evidence>
<feature type="domain" description="FMN hydroxy acid dehydrogenase" evidence="5">
    <location>
        <begin position="1"/>
        <end position="163"/>
    </location>
</feature>
<dbReference type="GO" id="GO:0003973">
    <property type="term" value="F:(S)-2-hydroxy-acid oxidase activity"/>
    <property type="evidence" value="ECO:0007669"/>
    <property type="project" value="UniProtKB-EC"/>
</dbReference>
<dbReference type="PANTHER" id="PTHR10578:SF146">
    <property type="entry name" value="OXIDASE, PUTATIVE-RELATED"/>
    <property type="match status" value="1"/>
</dbReference>
<dbReference type="EMBL" id="JABSTR010000011">
    <property type="protein sequence ID" value="KAH9382434.1"/>
    <property type="molecule type" value="Genomic_DNA"/>
</dbReference>
<dbReference type="OMA" id="TDTYQNG"/>
<evidence type="ECO:0000256" key="3">
    <source>
        <dbReference type="ARBA" id="ARBA00029325"/>
    </source>
</evidence>
<evidence type="ECO:0000313" key="6">
    <source>
        <dbReference type="EMBL" id="KAH9382434.1"/>
    </source>
</evidence>
<proteinExistence type="predicted"/>
<dbReference type="Gene3D" id="3.20.20.70">
    <property type="entry name" value="Aldolase class I"/>
    <property type="match status" value="1"/>
</dbReference>
<dbReference type="VEuPathDB" id="VectorBase:HLOH_040413"/>
<comment type="catalytic activity">
    <reaction evidence="3">
        <text>a (2S)-2-hydroxycarboxylate + O2 = a 2-oxocarboxylate + H2O2</text>
        <dbReference type="Rhea" id="RHEA:16789"/>
        <dbReference type="ChEBI" id="CHEBI:15379"/>
        <dbReference type="ChEBI" id="CHEBI:16240"/>
        <dbReference type="ChEBI" id="CHEBI:35179"/>
        <dbReference type="ChEBI" id="CHEBI:58123"/>
        <dbReference type="EC" id="1.1.3.15"/>
    </reaction>
    <physiologicalReaction direction="left-to-right" evidence="3">
        <dbReference type="Rhea" id="RHEA:16790"/>
    </physiologicalReaction>
</comment>
<comment type="cofactor">
    <cofactor evidence="1">
        <name>FMN</name>
        <dbReference type="ChEBI" id="CHEBI:58210"/>
    </cofactor>
</comment>
<dbReference type="PANTHER" id="PTHR10578">
    <property type="entry name" value="S -2-HYDROXY-ACID OXIDASE-RELATED"/>
    <property type="match status" value="1"/>
</dbReference>
<dbReference type="InterPro" id="IPR000262">
    <property type="entry name" value="FMN-dep_DH"/>
</dbReference>